<protein>
    <submittedName>
        <fullName evidence="1">Signal peptide peptidase-like 3</fullName>
    </submittedName>
</protein>
<comment type="caution">
    <text evidence="1">The sequence shown here is derived from an EMBL/GenBank/DDBJ whole genome shotgun (WGS) entry which is preliminary data.</text>
</comment>
<dbReference type="Proteomes" id="UP001060215">
    <property type="component" value="Chromosome 7"/>
</dbReference>
<proteinExistence type="predicted"/>
<evidence type="ECO:0000313" key="2">
    <source>
        <dbReference type="Proteomes" id="UP001060215"/>
    </source>
</evidence>
<name>A0ACC0GZ51_9ERIC</name>
<organism evidence="1 2">
    <name type="scientific">Camellia lanceoleosa</name>
    <dbReference type="NCBI Taxonomy" id="1840588"/>
    <lineage>
        <taxon>Eukaryota</taxon>
        <taxon>Viridiplantae</taxon>
        <taxon>Streptophyta</taxon>
        <taxon>Embryophyta</taxon>
        <taxon>Tracheophyta</taxon>
        <taxon>Spermatophyta</taxon>
        <taxon>Magnoliopsida</taxon>
        <taxon>eudicotyledons</taxon>
        <taxon>Gunneridae</taxon>
        <taxon>Pentapetalae</taxon>
        <taxon>asterids</taxon>
        <taxon>Ericales</taxon>
        <taxon>Theaceae</taxon>
        <taxon>Camellia</taxon>
    </lineage>
</organism>
<dbReference type="EMBL" id="CM045764">
    <property type="protein sequence ID" value="KAI8005727.1"/>
    <property type="molecule type" value="Genomic_DNA"/>
</dbReference>
<keyword evidence="2" id="KW-1185">Reference proteome</keyword>
<reference evidence="1 2" key="1">
    <citation type="journal article" date="2022" name="Plant J.">
        <title>Chromosome-level genome of Camellia lanceoleosa provides a valuable resource for understanding genome evolution and self-incompatibility.</title>
        <authorList>
            <person name="Gong W."/>
            <person name="Xiao S."/>
            <person name="Wang L."/>
            <person name="Liao Z."/>
            <person name="Chang Y."/>
            <person name="Mo W."/>
            <person name="Hu G."/>
            <person name="Li W."/>
            <person name="Zhao G."/>
            <person name="Zhu H."/>
            <person name="Hu X."/>
            <person name="Ji K."/>
            <person name="Xiang X."/>
            <person name="Song Q."/>
            <person name="Yuan D."/>
            <person name="Jin S."/>
            <person name="Zhang L."/>
        </authorList>
    </citation>
    <scope>NUCLEOTIDE SEQUENCE [LARGE SCALE GENOMIC DNA]</scope>
    <source>
        <strain evidence="1">SQ_2022a</strain>
    </source>
</reference>
<evidence type="ECO:0000313" key="1">
    <source>
        <dbReference type="EMBL" id="KAI8005727.1"/>
    </source>
</evidence>
<sequence length="166" mass="17568">MIGSGYCAKVFKMWVNGAEGEESGGSTAKFSADLPTDAKDGLRLPAVFANPLNCCSSSSKLSGSIALSPRGDCDFMTKAEVAQSGGAAELLVIHDKEDLLEMSCREKNIVNIKISVIAKSGGEAINKSMTGGRKVELMLYSPNRPIVDFSVVFLWLMAVGTIGSRV</sequence>
<accession>A0ACC0GZ51</accession>
<gene>
    <name evidence="1" type="ORF">LOK49_LG07G01610</name>
</gene>